<reference evidence="1" key="1">
    <citation type="submission" date="2019-10" db="EMBL/GenBank/DDBJ databases">
        <title>Malate fermentation in French cider.</title>
        <authorList>
            <person name="Cousin F.J."/>
            <person name="Medina Fernandez S."/>
            <person name="Misery B."/>
            <person name="Laplace J.-M."/>
            <person name="Cretenet M."/>
        </authorList>
    </citation>
    <scope>NUCLEOTIDE SEQUENCE</scope>
    <source>
        <strain evidence="1">UCMA15129</strain>
    </source>
</reference>
<evidence type="ECO:0000313" key="2">
    <source>
        <dbReference type="Proteomes" id="UP001281024"/>
    </source>
</evidence>
<dbReference type="PANTHER" id="PTHR40037:SF1">
    <property type="entry name" value="PHOSPHOESTERASE SAOUHSC_00951-RELATED"/>
    <property type="match status" value="1"/>
</dbReference>
<sequence length="170" mass="19843">MLRSILIFPQFANNLEIDLIRKRIDPLYKNIRPHISLVFPFDSPISDDRLITLTQESLKKVDCFKIELNHLDGDFRGGYIWLEVGQGRKEIEIIHDSLYKNSELSVFLRKDIPYVPHLTVGQQLRALQAEGLARQLNKKSFLFGSEIKSISIEHILQNNDSEEFYQAFLR</sequence>
<evidence type="ECO:0000313" key="1">
    <source>
        <dbReference type="EMBL" id="MDV7715784.1"/>
    </source>
</evidence>
<dbReference type="Proteomes" id="UP001281024">
    <property type="component" value="Unassembled WGS sequence"/>
</dbReference>
<dbReference type="InterPro" id="IPR050580">
    <property type="entry name" value="2H_phosphoesterase_YjcG-like"/>
</dbReference>
<dbReference type="Gene3D" id="3.90.1140.10">
    <property type="entry name" value="Cyclic phosphodiesterase"/>
    <property type="match status" value="1"/>
</dbReference>
<dbReference type="AlphaFoldDB" id="A0AAJ2P487"/>
<accession>A0AAJ2P487</accession>
<dbReference type="GO" id="GO:0016874">
    <property type="term" value="F:ligase activity"/>
    <property type="evidence" value="ECO:0007669"/>
    <property type="project" value="UniProtKB-KW"/>
</dbReference>
<organism evidence="1 2">
    <name type="scientific">Oenococcus oeni</name>
    <name type="common">Leuconostoc oenos</name>
    <dbReference type="NCBI Taxonomy" id="1247"/>
    <lineage>
        <taxon>Bacteria</taxon>
        <taxon>Bacillati</taxon>
        <taxon>Bacillota</taxon>
        <taxon>Bacilli</taxon>
        <taxon>Lactobacillales</taxon>
        <taxon>Lactobacillaceae</taxon>
        <taxon>Oenococcus</taxon>
    </lineage>
</organism>
<dbReference type="EMBL" id="WERV01000007">
    <property type="protein sequence ID" value="MDV7715784.1"/>
    <property type="molecule type" value="Genomic_DNA"/>
</dbReference>
<protein>
    <submittedName>
        <fullName evidence="1">2'-5' RNA ligase family protein</fullName>
    </submittedName>
</protein>
<dbReference type="Pfam" id="PF13563">
    <property type="entry name" value="2_5_RNA_ligase2"/>
    <property type="match status" value="1"/>
</dbReference>
<dbReference type="RefSeq" id="WP_143790732.1">
    <property type="nucleotide sequence ID" value="NZ_MLON01000087.1"/>
</dbReference>
<proteinExistence type="predicted"/>
<dbReference type="SUPFAM" id="SSF55144">
    <property type="entry name" value="LigT-like"/>
    <property type="match status" value="1"/>
</dbReference>
<keyword evidence="1" id="KW-0436">Ligase</keyword>
<gene>
    <name evidence="1" type="ORF">GA838_08595</name>
</gene>
<name>A0AAJ2P487_OENOE</name>
<dbReference type="PANTHER" id="PTHR40037">
    <property type="entry name" value="PHOSPHOESTERASE YJCG-RELATED"/>
    <property type="match status" value="1"/>
</dbReference>
<dbReference type="InterPro" id="IPR009097">
    <property type="entry name" value="Cyclic_Pdiesterase"/>
</dbReference>
<comment type="caution">
    <text evidence="1">The sequence shown here is derived from an EMBL/GenBank/DDBJ whole genome shotgun (WGS) entry which is preliminary data.</text>
</comment>